<keyword evidence="3" id="KW-0732">Signal</keyword>
<reference evidence="4" key="1">
    <citation type="journal article" date="2023" name="PLoS Negl. Trop. Dis.">
        <title>A genome sequence for Biomphalaria pfeifferi, the major vector snail for the human-infecting parasite Schistosoma mansoni.</title>
        <authorList>
            <person name="Bu L."/>
            <person name="Lu L."/>
            <person name="Laidemitt M.R."/>
            <person name="Zhang S.M."/>
            <person name="Mutuku M."/>
            <person name="Mkoji G."/>
            <person name="Steinauer M."/>
            <person name="Loker E.S."/>
        </authorList>
    </citation>
    <scope>NUCLEOTIDE SEQUENCE</scope>
    <source>
        <strain evidence="4">KasaAsao</strain>
    </source>
</reference>
<dbReference type="AlphaFoldDB" id="A0AAD8B5T1"/>
<keyword evidence="2" id="KW-1133">Transmembrane helix</keyword>
<feature type="compositionally biased region" description="Polar residues" evidence="1">
    <location>
        <begin position="178"/>
        <end position="189"/>
    </location>
</feature>
<feature type="region of interest" description="Disordered" evidence="1">
    <location>
        <begin position="156"/>
        <end position="189"/>
    </location>
</feature>
<feature type="transmembrane region" description="Helical" evidence="2">
    <location>
        <begin position="65"/>
        <end position="91"/>
    </location>
</feature>
<gene>
    <name evidence="4" type="ORF">Bpfe_021993</name>
</gene>
<evidence type="ECO:0008006" key="6">
    <source>
        <dbReference type="Google" id="ProtNLM"/>
    </source>
</evidence>
<keyword evidence="2" id="KW-0812">Transmembrane</keyword>
<evidence type="ECO:0000313" key="5">
    <source>
        <dbReference type="Proteomes" id="UP001233172"/>
    </source>
</evidence>
<evidence type="ECO:0000256" key="1">
    <source>
        <dbReference type="SAM" id="MobiDB-lite"/>
    </source>
</evidence>
<keyword evidence="5" id="KW-1185">Reference proteome</keyword>
<reference evidence="4" key="2">
    <citation type="submission" date="2023-04" db="EMBL/GenBank/DDBJ databases">
        <authorList>
            <person name="Bu L."/>
            <person name="Lu L."/>
            <person name="Laidemitt M.R."/>
            <person name="Zhang S.M."/>
            <person name="Mutuku M."/>
            <person name="Mkoji G."/>
            <person name="Steinauer M."/>
            <person name="Loker E.S."/>
        </authorList>
    </citation>
    <scope>NUCLEOTIDE SEQUENCE</scope>
    <source>
        <strain evidence="4">KasaAsao</strain>
        <tissue evidence="4">Whole Snail</tissue>
    </source>
</reference>
<accession>A0AAD8B5T1</accession>
<name>A0AAD8B5T1_BIOPF</name>
<dbReference type="Proteomes" id="UP001233172">
    <property type="component" value="Unassembled WGS sequence"/>
</dbReference>
<evidence type="ECO:0000256" key="2">
    <source>
        <dbReference type="SAM" id="Phobius"/>
    </source>
</evidence>
<keyword evidence="2" id="KW-0472">Membrane</keyword>
<evidence type="ECO:0000256" key="3">
    <source>
        <dbReference type="SAM" id="SignalP"/>
    </source>
</evidence>
<organism evidence="4 5">
    <name type="scientific">Biomphalaria pfeifferi</name>
    <name type="common">Bloodfluke planorb</name>
    <name type="synonym">Freshwater snail</name>
    <dbReference type="NCBI Taxonomy" id="112525"/>
    <lineage>
        <taxon>Eukaryota</taxon>
        <taxon>Metazoa</taxon>
        <taxon>Spiralia</taxon>
        <taxon>Lophotrochozoa</taxon>
        <taxon>Mollusca</taxon>
        <taxon>Gastropoda</taxon>
        <taxon>Heterobranchia</taxon>
        <taxon>Euthyneura</taxon>
        <taxon>Panpulmonata</taxon>
        <taxon>Hygrophila</taxon>
        <taxon>Lymnaeoidea</taxon>
        <taxon>Planorbidae</taxon>
        <taxon>Biomphalaria</taxon>
    </lineage>
</organism>
<protein>
    <recommendedName>
        <fullName evidence="6">Cysteine and tyrosine-rich protein 1</fullName>
    </recommendedName>
</protein>
<comment type="caution">
    <text evidence="4">The sequence shown here is derived from an EMBL/GenBank/DDBJ whole genome shotgun (WGS) entry which is preliminary data.</text>
</comment>
<feature type="signal peptide" evidence="3">
    <location>
        <begin position="1"/>
        <end position="20"/>
    </location>
</feature>
<proteinExistence type="predicted"/>
<feature type="chain" id="PRO_5042141638" description="Cysteine and tyrosine-rich protein 1" evidence="3">
    <location>
        <begin position="21"/>
        <end position="189"/>
    </location>
</feature>
<dbReference type="EMBL" id="JASAOG010000136">
    <property type="protein sequence ID" value="KAK0048550.1"/>
    <property type="molecule type" value="Genomic_DNA"/>
</dbReference>
<sequence>MGGIFIVIFLCMTLAKFNSAEYCYDSSTQSTLYCYNGCCGSTYYRYCCSYSLFTDSSTTGAATGIGIVTIIAIVVPVGVVFIGLIIALIVCCCKGLLCFKSHAVRPVAAHGSSTVAAQVSQQGQQMGHPAAPPIFSTYSYASGQSQGYPLQAYSQQNTSFPGTVPQSSYVSYPPPTFEQATNQQLKTQP</sequence>
<evidence type="ECO:0000313" key="4">
    <source>
        <dbReference type="EMBL" id="KAK0048550.1"/>
    </source>
</evidence>